<organism evidence="1 2">
    <name type="scientific">Nocardia vermiculata</name>
    <dbReference type="NCBI Taxonomy" id="257274"/>
    <lineage>
        <taxon>Bacteria</taxon>
        <taxon>Bacillati</taxon>
        <taxon>Actinomycetota</taxon>
        <taxon>Actinomycetes</taxon>
        <taxon>Mycobacteriales</taxon>
        <taxon>Nocardiaceae</taxon>
        <taxon>Nocardia</taxon>
    </lineage>
</organism>
<protein>
    <submittedName>
        <fullName evidence="1">Uncharacterized protein</fullName>
    </submittedName>
</protein>
<gene>
    <name evidence="1" type="ORF">HGA08_27655</name>
</gene>
<evidence type="ECO:0000313" key="2">
    <source>
        <dbReference type="Proteomes" id="UP000565711"/>
    </source>
</evidence>
<dbReference type="Proteomes" id="UP000565711">
    <property type="component" value="Unassembled WGS sequence"/>
</dbReference>
<comment type="caution">
    <text evidence="1">The sequence shown here is derived from an EMBL/GenBank/DDBJ whole genome shotgun (WGS) entry which is preliminary data.</text>
</comment>
<keyword evidence="2" id="KW-1185">Reference proteome</keyword>
<dbReference type="RefSeq" id="WP_157103076.1">
    <property type="nucleotide sequence ID" value="NZ_JAAXOP010000022.1"/>
</dbReference>
<accession>A0A846Y6K5</accession>
<name>A0A846Y6K5_9NOCA</name>
<evidence type="ECO:0000313" key="1">
    <source>
        <dbReference type="EMBL" id="NKY53975.1"/>
    </source>
</evidence>
<reference evidence="1 2" key="1">
    <citation type="submission" date="2020-04" db="EMBL/GenBank/DDBJ databases">
        <title>MicrobeNet Type strains.</title>
        <authorList>
            <person name="Nicholson A.C."/>
        </authorList>
    </citation>
    <scope>NUCLEOTIDE SEQUENCE [LARGE SCALE GENOMIC DNA]</scope>
    <source>
        <strain evidence="1 2">JCM 12354</strain>
    </source>
</reference>
<dbReference type="AlphaFoldDB" id="A0A846Y6K5"/>
<sequence>MPDQESRTWTFIDTISVAPSMVSVVDPVVILTDAGSAFSPLHGGWICDVDRARASAVMLAQAARLRRRPAVSNQQFRLTGPQSGRRAEGGVPEVQGVRLPAPGEPGSKAIEVRIFWAGMQLLADTRDRLTSEQAGEIERAFRATCGAGFYARSTGITESAIRETLTDVVELAELLLSARDSRAASTISVSGGRDDESTRAVGFLASGLPSAVTIEMREQ</sequence>
<dbReference type="EMBL" id="JAAXOP010000022">
    <property type="protein sequence ID" value="NKY53975.1"/>
    <property type="molecule type" value="Genomic_DNA"/>
</dbReference>
<proteinExistence type="predicted"/>